<keyword evidence="2" id="KW-1185">Reference proteome</keyword>
<evidence type="ECO:0000313" key="1">
    <source>
        <dbReference type="EMBL" id="KAF7804296.1"/>
    </source>
</evidence>
<sequence length="44" mass="5113">MATPFSSDSDDLRSPLVSSSWVMDSWVQAEFDQFIEHLVHQKEE</sequence>
<accession>A0A834SIU5</accession>
<proteinExistence type="predicted"/>
<dbReference type="AlphaFoldDB" id="A0A834SIU5"/>
<name>A0A834SIU5_9FABA</name>
<gene>
    <name evidence="1" type="ORF">G2W53_043407</name>
</gene>
<dbReference type="Proteomes" id="UP000634136">
    <property type="component" value="Unassembled WGS sequence"/>
</dbReference>
<organism evidence="1 2">
    <name type="scientific">Senna tora</name>
    <dbReference type="NCBI Taxonomy" id="362788"/>
    <lineage>
        <taxon>Eukaryota</taxon>
        <taxon>Viridiplantae</taxon>
        <taxon>Streptophyta</taxon>
        <taxon>Embryophyta</taxon>
        <taxon>Tracheophyta</taxon>
        <taxon>Spermatophyta</taxon>
        <taxon>Magnoliopsida</taxon>
        <taxon>eudicotyledons</taxon>
        <taxon>Gunneridae</taxon>
        <taxon>Pentapetalae</taxon>
        <taxon>rosids</taxon>
        <taxon>fabids</taxon>
        <taxon>Fabales</taxon>
        <taxon>Fabaceae</taxon>
        <taxon>Caesalpinioideae</taxon>
        <taxon>Cassia clade</taxon>
        <taxon>Senna</taxon>
    </lineage>
</organism>
<protein>
    <submittedName>
        <fullName evidence="1">Uncharacterized protein</fullName>
    </submittedName>
</protein>
<evidence type="ECO:0000313" key="2">
    <source>
        <dbReference type="Proteomes" id="UP000634136"/>
    </source>
</evidence>
<dbReference type="EMBL" id="JAAIUW010000013">
    <property type="protein sequence ID" value="KAF7804296.1"/>
    <property type="molecule type" value="Genomic_DNA"/>
</dbReference>
<comment type="caution">
    <text evidence="1">The sequence shown here is derived from an EMBL/GenBank/DDBJ whole genome shotgun (WGS) entry which is preliminary data.</text>
</comment>
<reference evidence="1" key="1">
    <citation type="submission" date="2020-09" db="EMBL/GenBank/DDBJ databases">
        <title>Genome-Enabled Discovery of Anthraquinone Biosynthesis in Senna tora.</title>
        <authorList>
            <person name="Kang S.-H."/>
            <person name="Pandey R.P."/>
            <person name="Lee C.-M."/>
            <person name="Sim J.-S."/>
            <person name="Jeong J.-T."/>
            <person name="Choi B.-S."/>
            <person name="Jung M."/>
            <person name="Ginzburg D."/>
            <person name="Zhao K."/>
            <person name="Won S.Y."/>
            <person name="Oh T.-J."/>
            <person name="Yu Y."/>
            <person name="Kim N.-H."/>
            <person name="Lee O.R."/>
            <person name="Lee T.-H."/>
            <person name="Bashyal P."/>
            <person name="Kim T.-S."/>
            <person name="Lee W.-H."/>
            <person name="Kawkins C."/>
            <person name="Kim C.-K."/>
            <person name="Kim J.S."/>
            <person name="Ahn B.O."/>
            <person name="Rhee S.Y."/>
            <person name="Sohng J.K."/>
        </authorList>
    </citation>
    <scope>NUCLEOTIDE SEQUENCE</scope>
    <source>
        <tissue evidence="1">Leaf</tissue>
    </source>
</reference>